<gene>
    <name evidence="1" type="ORF">FQN60_018089</name>
</gene>
<evidence type="ECO:0000313" key="1">
    <source>
        <dbReference type="EMBL" id="KAA8592634.1"/>
    </source>
</evidence>
<evidence type="ECO:0000313" key="2">
    <source>
        <dbReference type="Proteomes" id="UP000327493"/>
    </source>
</evidence>
<reference evidence="1 2" key="1">
    <citation type="submission" date="2019-08" db="EMBL/GenBank/DDBJ databases">
        <title>A chromosome-level genome assembly, high-density linkage maps, and genome scans reveal the genomic architecture of hybrid incompatibilities underlying speciation via character displacement in darters (Percidae: Etheostominae).</title>
        <authorList>
            <person name="Moran R.L."/>
            <person name="Catchen J.M."/>
            <person name="Fuller R.C."/>
        </authorList>
    </citation>
    <scope>NUCLEOTIDE SEQUENCE [LARGE SCALE GENOMIC DNA]</scope>
    <source>
        <strain evidence="1">EspeVRDwgs_2016</strain>
        <tissue evidence="1">Muscle</tissue>
    </source>
</reference>
<protein>
    <submittedName>
        <fullName evidence="1">Uncharacterized protein</fullName>
    </submittedName>
</protein>
<sequence>MKTWHRRASPAYEIAAIPVQRTSSFYLTMFREFSSASHEILKRSMVSREQESHQYAACITVADL</sequence>
<proteinExistence type="predicted"/>
<dbReference type="Proteomes" id="UP000327493">
    <property type="component" value="Chromosome 5"/>
</dbReference>
<organism evidence="1 2">
    <name type="scientific">Etheostoma spectabile</name>
    <name type="common">orangethroat darter</name>
    <dbReference type="NCBI Taxonomy" id="54343"/>
    <lineage>
        <taxon>Eukaryota</taxon>
        <taxon>Metazoa</taxon>
        <taxon>Chordata</taxon>
        <taxon>Craniata</taxon>
        <taxon>Vertebrata</taxon>
        <taxon>Euteleostomi</taxon>
        <taxon>Actinopterygii</taxon>
        <taxon>Neopterygii</taxon>
        <taxon>Teleostei</taxon>
        <taxon>Neoteleostei</taxon>
        <taxon>Acanthomorphata</taxon>
        <taxon>Eupercaria</taxon>
        <taxon>Perciformes</taxon>
        <taxon>Percoidei</taxon>
        <taxon>Percidae</taxon>
        <taxon>Etheostomatinae</taxon>
        <taxon>Etheostoma</taxon>
    </lineage>
</organism>
<dbReference type="EMBL" id="VOFY01000005">
    <property type="protein sequence ID" value="KAA8592634.1"/>
    <property type="molecule type" value="Genomic_DNA"/>
</dbReference>
<comment type="caution">
    <text evidence="1">The sequence shown here is derived from an EMBL/GenBank/DDBJ whole genome shotgun (WGS) entry which is preliminary data.</text>
</comment>
<keyword evidence="2" id="KW-1185">Reference proteome</keyword>
<name>A0A5J5DGY2_9PERO</name>
<dbReference type="AlphaFoldDB" id="A0A5J5DGY2"/>
<accession>A0A5J5DGY2</accession>